<name>A0A4R6Q2L5_9FIRM</name>
<dbReference type="GO" id="GO:0044010">
    <property type="term" value="P:single-species biofilm formation"/>
    <property type="evidence" value="ECO:0007669"/>
    <property type="project" value="InterPro"/>
</dbReference>
<dbReference type="PANTHER" id="PTHR38781">
    <property type="entry name" value="ANTITOXIN DINJ-RELATED"/>
    <property type="match status" value="1"/>
</dbReference>
<dbReference type="OrthoDB" id="9804867at2"/>
<gene>
    <name evidence="3" type="ORF">EV211_1145</name>
</gene>
<dbReference type="Gene3D" id="1.10.1220.10">
    <property type="entry name" value="Met repressor-like"/>
    <property type="match status" value="1"/>
</dbReference>
<dbReference type="InterPro" id="IPR026262">
    <property type="entry name" value="DinJ"/>
</dbReference>
<dbReference type="GO" id="GO:0015643">
    <property type="term" value="F:toxic substance binding"/>
    <property type="evidence" value="ECO:0007669"/>
    <property type="project" value="InterPro"/>
</dbReference>
<dbReference type="RefSeq" id="WP_133528303.1">
    <property type="nucleotide sequence ID" value="NZ_CALCQM010000091.1"/>
</dbReference>
<evidence type="ECO:0000256" key="2">
    <source>
        <dbReference type="ARBA" id="ARBA00022649"/>
    </source>
</evidence>
<reference evidence="3 4" key="1">
    <citation type="submission" date="2019-03" db="EMBL/GenBank/DDBJ databases">
        <title>Genomic Encyclopedia of Type Strains, Phase IV (KMG-IV): sequencing the most valuable type-strain genomes for metagenomic binning, comparative biology and taxonomic classification.</title>
        <authorList>
            <person name="Goeker M."/>
        </authorList>
    </citation>
    <scope>NUCLEOTIDE SEQUENCE [LARGE SCALE GENOMIC DNA]</scope>
    <source>
        <strain evidence="3 4">DSM 28287</strain>
    </source>
</reference>
<keyword evidence="4" id="KW-1185">Reference proteome</keyword>
<organism evidence="3 4">
    <name type="scientific">Aminicella lysinilytica</name>
    <dbReference type="NCBI Taxonomy" id="433323"/>
    <lineage>
        <taxon>Bacteria</taxon>
        <taxon>Bacillati</taxon>
        <taxon>Bacillota</taxon>
        <taxon>Clostridia</taxon>
        <taxon>Peptostreptococcales</taxon>
        <taxon>Anaerovoracaceae</taxon>
        <taxon>Aminicella</taxon>
    </lineage>
</organism>
<dbReference type="PANTHER" id="PTHR38781:SF1">
    <property type="entry name" value="ANTITOXIN DINJ-RELATED"/>
    <property type="match status" value="1"/>
</dbReference>
<protein>
    <submittedName>
        <fullName evidence="3">DNA-damage-inducible protein J</fullName>
    </submittedName>
</protein>
<dbReference type="InterPro" id="IPR007337">
    <property type="entry name" value="RelB/DinJ"/>
</dbReference>
<dbReference type="Proteomes" id="UP000295500">
    <property type="component" value="Unassembled WGS sequence"/>
</dbReference>
<dbReference type="NCBIfam" id="TIGR02384">
    <property type="entry name" value="RelB_DinJ"/>
    <property type="match status" value="1"/>
</dbReference>
<dbReference type="GO" id="GO:0006355">
    <property type="term" value="P:regulation of DNA-templated transcription"/>
    <property type="evidence" value="ECO:0007669"/>
    <property type="project" value="InterPro"/>
</dbReference>
<dbReference type="PIRSF" id="PIRSF003108">
    <property type="entry name" value="DinJ"/>
    <property type="match status" value="1"/>
</dbReference>
<evidence type="ECO:0000313" key="3">
    <source>
        <dbReference type="EMBL" id="TDP56431.1"/>
    </source>
</evidence>
<sequence>MNKKINMTLRVDPDIKAQASALFSDLGCDLGTAMNMFMVQAIKQNGFPFEIKEEPNALTMAAIREALHMDQDSDVKKFDNVDDLFDELES</sequence>
<dbReference type="Pfam" id="PF04221">
    <property type="entry name" value="RelB"/>
    <property type="match status" value="1"/>
</dbReference>
<evidence type="ECO:0000256" key="1">
    <source>
        <dbReference type="ARBA" id="ARBA00010562"/>
    </source>
</evidence>
<comment type="similarity">
    <text evidence="1">Belongs to the RelB/DinJ antitoxin family.</text>
</comment>
<keyword evidence="2" id="KW-1277">Toxin-antitoxin system</keyword>
<dbReference type="EMBL" id="SNXO01000014">
    <property type="protein sequence ID" value="TDP56431.1"/>
    <property type="molecule type" value="Genomic_DNA"/>
</dbReference>
<dbReference type="GO" id="GO:0006351">
    <property type="term" value="P:DNA-templated transcription"/>
    <property type="evidence" value="ECO:0007669"/>
    <property type="project" value="TreeGrafter"/>
</dbReference>
<proteinExistence type="inferred from homology"/>
<dbReference type="InterPro" id="IPR013321">
    <property type="entry name" value="Arc_rbn_hlx_hlx"/>
</dbReference>
<dbReference type="AlphaFoldDB" id="A0A4R6Q2L5"/>
<comment type="caution">
    <text evidence="3">The sequence shown here is derived from an EMBL/GenBank/DDBJ whole genome shotgun (WGS) entry which is preliminary data.</text>
</comment>
<dbReference type="GO" id="GO:0000987">
    <property type="term" value="F:cis-regulatory region sequence-specific DNA binding"/>
    <property type="evidence" value="ECO:0007669"/>
    <property type="project" value="InterPro"/>
</dbReference>
<evidence type="ECO:0000313" key="4">
    <source>
        <dbReference type="Proteomes" id="UP000295500"/>
    </source>
</evidence>
<accession>A0A4R6Q2L5</accession>